<gene>
    <name evidence="2" type="ORF">CSOL1703_00018005</name>
</gene>
<evidence type="ECO:0000313" key="2">
    <source>
        <dbReference type="EMBL" id="CAH0055844.1"/>
    </source>
</evidence>
<dbReference type="Proteomes" id="UP000775872">
    <property type="component" value="Unassembled WGS sequence"/>
</dbReference>
<reference evidence="2" key="1">
    <citation type="submission" date="2021-10" db="EMBL/GenBank/DDBJ databases">
        <authorList>
            <person name="Piombo E."/>
        </authorList>
    </citation>
    <scope>NUCLEOTIDE SEQUENCE</scope>
</reference>
<comment type="caution">
    <text evidence="2">The sequence shown here is derived from an EMBL/GenBank/DDBJ whole genome shotgun (WGS) entry which is preliminary data.</text>
</comment>
<feature type="compositionally biased region" description="Low complexity" evidence="1">
    <location>
        <begin position="21"/>
        <end position="32"/>
    </location>
</feature>
<proteinExistence type="predicted"/>
<accession>A0A9N9ZIQ5</accession>
<sequence length="114" mass="12955">SLLQLDKMPQSKKKENSESPETAITAVTSTAASEIRPEGSEFVLPRFDFERHNPFAPKASFSSAEIIDQMLKDEATMTEEEYYKKYPYYKNDPTIKGVSADVAMEFLMERFGSI</sequence>
<evidence type="ECO:0000313" key="3">
    <source>
        <dbReference type="Proteomes" id="UP000775872"/>
    </source>
</evidence>
<organism evidence="2 3">
    <name type="scientific">Clonostachys solani</name>
    <dbReference type="NCBI Taxonomy" id="160281"/>
    <lineage>
        <taxon>Eukaryota</taxon>
        <taxon>Fungi</taxon>
        <taxon>Dikarya</taxon>
        <taxon>Ascomycota</taxon>
        <taxon>Pezizomycotina</taxon>
        <taxon>Sordariomycetes</taxon>
        <taxon>Hypocreomycetidae</taxon>
        <taxon>Hypocreales</taxon>
        <taxon>Bionectriaceae</taxon>
        <taxon>Clonostachys</taxon>
    </lineage>
</organism>
<name>A0A9N9ZIQ5_9HYPO</name>
<dbReference type="OrthoDB" id="5152715at2759"/>
<feature type="non-terminal residue" evidence="2">
    <location>
        <position position="1"/>
    </location>
</feature>
<dbReference type="EMBL" id="CABFOC020000062">
    <property type="protein sequence ID" value="CAH0055844.1"/>
    <property type="molecule type" value="Genomic_DNA"/>
</dbReference>
<dbReference type="AlphaFoldDB" id="A0A9N9ZIQ5"/>
<keyword evidence="3" id="KW-1185">Reference proteome</keyword>
<evidence type="ECO:0000256" key="1">
    <source>
        <dbReference type="SAM" id="MobiDB-lite"/>
    </source>
</evidence>
<feature type="region of interest" description="Disordered" evidence="1">
    <location>
        <begin position="1"/>
        <end position="32"/>
    </location>
</feature>
<protein>
    <submittedName>
        <fullName evidence="2">Uncharacterized protein</fullName>
    </submittedName>
</protein>